<evidence type="ECO:0000313" key="3">
    <source>
        <dbReference type="EMBL" id="WPA95656.1"/>
    </source>
</evidence>
<reference evidence="3 5" key="2">
    <citation type="submission" date="2023-09" db="EMBL/GenBank/DDBJ databases">
        <title>Complete-Gapless Cercospora beticola genome.</title>
        <authorList>
            <person name="Wyatt N.A."/>
            <person name="Spanner R.E."/>
            <person name="Bolton M.D."/>
        </authorList>
    </citation>
    <scope>NUCLEOTIDE SEQUENCE [LARGE SCALE GENOMIC DNA]</scope>
    <source>
        <strain evidence="3">Cb09-40</strain>
    </source>
</reference>
<dbReference type="Proteomes" id="UP001302367">
    <property type="component" value="Chromosome 1"/>
</dbReference>
<protein>
    <submittedName>
        <fullName evidence="2">Uncharacterized protein</fullName>
    </submittedName>
</protein>
<sequence>MSDTAMSDADSGSDTAINDAAMSDANSESLTANNPTATSDADSMRGSPFQPTVPGFKDGFDWEDLMHYQREYIRGELAEAPYCDKPFSAEMSEWAADLEELADCGILAVQFQLASNEPPGPNAKADCTERGFVHSKRRACLKFFMPTSGDDYELESVNSSLMYLQRDDYCYHTAIRLDYSSSTCGSGDGCCYLTPWIWSNFPAEWETRTRACAETLEDLREKTAATSKQVHPYCRAKLNILQEHCILGEYEPVIVTLLAKDYESIGFFKTPSLHREDNDFLGSSVYGVAVFASTTTWARPSPDPGVPD</sequence>
<keyword evidence="5" id="KW-1185">Reference proteome</keyword>
<feature type="region of interest" description="Disordered" evidence="1">
    <location>
        <begin position="23"/>
        <end position="55"/>
    </location>
</feature>
<evidence type="ECO:0000313" key="4">
    <source>
        <dbReference type="Proteomes" id="UP000230605"/>
    </source>
</evidence>
<evidence type="ECO:0000256" key="1">
    <source>
        <dbReference type="SAM" id="MobiDB-lite"/>
    </source>
</evidence>
<dbReference type="Proteomes" id="UP000230605">
    <property type="component" value="Chromosome 1"/>
</dbReference>
<dbReference type="EMBL" id="LKMD01000100">
    <property type="protein sequence ID" value="PIB01051.1"/>
    <property type="molecule type" value="Genomic_DNA"/>
</dbReference>
<dbReference type="AlphaFoldDB" id="A0A2G5I8B9"/>
<dbReference type="OrthoDB" id="10382502at2759"/>
<gene>
    <name evidence="2" type="ORF">CB0940_00248</name>
    <name evidence="3" type="ORF">RHO25_000259</name>
</gene>
<accession>A0A2G5I8B9</accession>
<dbReference type="EMBL" id="CP134184">
    <property type="protein sequence ID" value="WPA95656.1"/>
    <property type="molecule type" value="Genomic_DNA"/>
</dbReference>
<feature type="compositionally biased region" description="Polar residues" evidence="1">
    <location>
        <begin position="24"/>
        <end position="41"/>
    </location>
</feature>
<proteinExistence type="predicted"/>
<evidence type="ECO:0000313" key="2">
    <source>
        <dbReference type="EMBL" id="PIB01051.1"/>
    </source>
</evidence>
<reference evidence="2 4" key="1">
    <citation type="submission" date="2015-10" db="EMBL/GenBank/DDBJ databases">
        <title>The cercosporin biosynthetic gene cluster was horizontally transferred to several fungal lineages and shown to be expanded in Cercospora beticola based on microsynteny with recipient genomes.</title>
        <authorList>
            <person name="De Jonge R."/>
            <person name="Ebert M.K."/>
            <person name="Suttle J.C."/>
            <person name="Jurick Ii W.M."/>
            <person name="Secor G.A."/>
            <person name="Thomma B.P."/>
            <person name="Van De Peer Y."/>
            <person name="Bolton M.D."/>
        </authorList>
    </citation>
    <scope>NUCLEOTIDE SEQUENCE [LARGE SCALE GENOMIC DNA]</scope>
    <source>
        <strain evidence="2 4">09-40</strain>
    </source>
</reference>
<organism evidence="2 4">
    <name type="scientific">Cercospora beticola</name>
    <name type="common">Sugarbeet leaf spot fungus</name>
    <dbReference type="NCBI Taxonomy" id="122368"/>
    <lineage>
        <taxon>Eukaryota</taxon>
        <taxon>Fungi</taxon>
        <taxon>Dikarya</taxon>
        <taxon>Ascomycota</taxon>
        <taxon>Pezizomycotina</taxon>
        <taxon>Dothideomycetes</taxon>
        <taxon>Dothideomycetidae</taxon>
        <taxon>Mycosphaerellales</taxon>
        <taxon>Mycosphaerellaceae</taxon>
        <taxon>Cercospora</taxon>
    </lineage>
</organism>
<name>A0A2G5I8B9_CERBT</name>
<evidence type="ECO:0000313" key="5">
    <source>
        <dbReference type="Proteomes" id="UP001302367"/>
    </source>
</evidence>